<feature type="coiled-coil region" evidence="1">
    <location>
        <begin position="28"/>
        <end position="83"/>
    </location>
</feature>
<name>A0ABU8H558_9SPHN</name>
<gene>
    <name evidence="4" type="ORF">V8201_13530</name>
</gene>
<evidence type="ECO:0000313" key="5">
    <source>
        <dbReference type="Proteomes" id="UP001367771"/>
    </source>
</evidence>
<dbReference type="Pfam" id="PF01551">
    <property type="entry name" value="Peptidase_M23"/>
    <property type="match status" value="1"/>
</dbReference>
<proteinExistence type="predicted"/>
<feature type="domain" description="M23ase beta-sheet core" evidence="3">
    <location>
        <begin position="296"/>
        <end position="384"/>
    </location>
</feature>
<feature type="chain" id="PRO_5047142166" evidence="2">
    <location>
        <begin position="30"/>
        <end position="390"/>
    </location>
</feature>
<dbReference type="EMBL" id="JBBBDM010000007">
    <property type="protein sequence ID" value="MEI5688105.1"/>
    <property type="molecule type" value="Genomic_DNA"/>
</dbReference>
<protein>
    <submittedName>
        <fullName evidence="4">Peptidoglycan DD-metalloendopeptidase family protein</fullName>
    </submittedName>
</protein>
<sequence>MTGPSRRRRALFVAALAALSLPAAGQSLADQRQRLAAAKRDAAQAVRRAADLARDAAAERDAADKARAEEAALAARVTAAEAELVAARARQAIVARLLTDQQARLAAQQAPVARLLAALSSLARRPTLVAVAQPGSIADLVHVRAVLGGALPVVRARTQGVQQAIGATRALQGDAALAAAALRQGRARLEADRTALDRLAAAHRQRSETLGRSALSESDRALALGERARDLVDSLGAGDAARVTAADLAALPGPVPRPLAPGSVAPVRMHGVYRLPVRGRLVTGLDEVSDAGVRARGLTFAVADDAAVIAPAAGVVRYARRFRGYGDIVIIDHGDGWTSLVTGLGLLAVRAGQRLAAGAPLGRAAPGEPARITVELRRRGRPMDIAALLG</sequence>
<evidence type="ECO:0000259" key="3">
    <source>
        <dbReference type="Pfam" id="PF01551"/>
    </source>
</evidence>
<dbReference type="PANTHER" id="PTHR21666:SF270">
    <property type="entry name" value="MUREIN HYDROLASE ACTIVATOR ENVC"/>
    <property type="match status" value="1"/>
</dbReference>
<dbReference type="RefSeq" id="WP_336545619.1">
    <property type="nucleotide sequence ID" value="NZ_JBBBDM010000007.1"/>
</dbReference>
<reference evidence="4 5" key="1">
    <citation type="journal article" date="2013" name="Int. J. Syst. Evol. Microbiol.">
        <title>Sphingomonas kyungheensis sp. nov., a bacterium with ginsenoside-converting activity isolated from soil of a ginseng field.</title>
        <authorList>
            <person name="Son H.M."/>
            <person name="Yang J.E."/>
            <person name="Park Y."/>
            <person name="Han C.K."/>
            <person name="Kim S.G."/>
            <person name="Kook M."/>
            <person name="Yi T.H."/>
        </authorList>
    </citation>
    <scope>NUCLEOTIDE SEQUENCE [LARGE SCALE GENOMIC DNA]</scope>
    <source>
        <strain evidence="4 5">LMG 26582</strain>
    </source>
</reference>
<dbReference type="PANTHER" id="PTHR21666">
    <property type="entry name" value="PEPTIDASE-RELATED"/>
    <property type="match status" value="1"/>
</dbReference>
<keyword evidence="5" id="KW-1185">Reference proteome</keyword>
<accession>A0ABU8H558</accession>
<dbReference type="SUPFAM" id="SSF51261">
    <property type="entry name" value="Duplicated hybrid motif"/>
    <property type="match status" value="1"/>
</dbReference>
<dbReference type="Gene3D" id="2.70.70.10">
    <property type="entry name" value="Glucose Permease (Domain IIA)"/>
    <property type="match status" value="1"/>
</dbReference>
<keyword evidence="2" id="KW-0732">Signal</keyword>
<keyword evidence="1" id="KW-0175">Coiled coil</keyword>
<evidence type="ECO:0000256" key="2">
    <source>
        <dbReference type="SAM" id="SignalP"/>
    </source>
</evidence>
<dbReference type="InterPro" id="IPR016047">
    <property type="entry name" value="M23ase_b-sheet_dom"/>
</dbReference>
<evidence type="ECO:0000313" key="4">
    <source>
        <dbReference type="EMBL" id="MEI5688105.1"/>
    </source>
</evidence>
<feature type="signal peptide" evidence="2">
    <location>
        <begin position="1"/>
        <end position="29"/>
    </location>
</feature>
<comment type="caution">
    <text evidence="4">The sequence shown here is derived from an EMBL/GenBank/DDBJ whole genome shotgun (WGS) entry which is preliminary data.</text>
</comment>
<dbReference type="InterPro" id="IPR050570">
    <property type="entry name" value="Cell_wall_metabolism_enzyme"/>
</dbReference>
<dbReference type="InterPro" id="IPR011055">
    <property type="entry name" value="Dup_hybrid_motif"/>
</dbReference>
<organism evidence="4 5">
    <name type="scientific">Sphingomonas kyungheensis</name>
    <dbReference type="NCBI Taxonomy" id="1069987"/>
    <lineage>
        <taxon>Bacteria</taxon>
        <taxon>Pseudomonadati</taxon>
        <taxon>Pseudomonadota</taxon>
        <taxon>Alphaproteobacteria</taxon>
        <taxon>Sphingomonadales</taxon>
        <taxon>Sphingomonadaceae</taxon>
        <taxon>Sphingomonas</taxon>
    </lineage>
</organism>
<dbReference type="CDD" id="cd12797">
    <property type="entry name" value="M23_peptidase"/>
    <property type="match status" value="1"/>
</dbReference>
<evidence type="ECO:0000256" key="1">
    <source>
        <dbReference type="SAM" id="Coils"/>
    </source>
</evidence>
<dbReference type="Proteomes" id="UP001367771">
    <property type="component" value="Unassembled WGS sequence"/>
</dbReference>